<evidence type="ECO:0000256" key="1">
    <source>
        <dbReference type="SAM" id="MobiDB-lite"/>
    </source>
</evidence>
<comment type="caution">
    <text evidence="2">The sequence shown here is derived from an EMBL/GenBank/DDBJ whole genome shotgun (WGS) entry which is preliminary data.</text>
</comment>
<feature type="compositionally biased region" description="Basic and acidic residues" evidence="1">
    <location>
        <begin position="1"/>
        <end position="16"/>
    </location>
</feature>
<protein>
    <recommendedName>
        <fullName evidence="4">FRIGIDA-like protein</fullName>
    </recommendedName>
</protein>
<name>A0AAD8SH37_LOLMU</name>
<dbReference type="EMBL" id="JAUUTY010000004">
    <property type="protein sequence ID" value="KAK1650850.1"/>
    <property type="molecule type" value="Genomic_DNA"/>
</dbReference>
<reference evidence="2" key="1">
    <citation type="submission" date="2023-07" db="EMBL/GenBank/DDBJ databases">
        <title>A chromosome-level genome assembly of Lolium multiflorum.</title>
        <authorList>
            <person name="Chen Y."/>
            <person name="Copetti D."/>
            <person name="Kolliker R."/>
            <person name="Studer B."/>
        </authorList>
    </citation>
    <scope>NUCLEOTIDE SEQUENCE</scope>
    <source>
        <strain evidence="2">02402/16</strain>
        <tissue evidence="2">Leaf</tissue>
    </source>
</reference>
<proteinExistence type="predicted"/>
<gene>
    <name evidence="2" type="ORF">QYE76_068655</name>
</gene>
<dbReference type="Proteomes" id="UP001231189">
    <property type="component" value="Unassembled WGS sequence"/>
</dbReference>
<feature type="compositionally biased region" description="Basic and acidic residues" evidence="1">
    <location>
        <begin position="111"/>
        <end position="125"/>
    </location>
</feature>
<sequence>MKATEAKKVADVKKAAAEPADMVASQGEAATVTKTAGAESVGQAAGVDAAKGATDAKVAASAAEATATKTAAGPAAGKDLEGELLWVYIMASKRRVTSKKGGSSAVVLKERRTKAARDTARHEDPLASEGGTPSMEAVVQTIAPEEGDELRTSHQLPLASLSFTEIHKALGEVHAAEVKRLTALSRFFVAEAREKELAEARAGYVKESLYREADFWATEAEAAAKRAKSEIADLTKVLEGKGKELEDVIAEHQGKLSATLQERDVARTATTTVQKQLAALEKKHAEELAAEKEASTATILTVQTEKTGFESFVWKMSRQLLGTCKFMETSTPRDCLETAMTRIIKCPGDILAALQYLSLRIKPAKEIDVPGALDLSGEWLAVVVFAHICEVLGVVAEYAADGE</sequence>
<organism evidence="2 3">
    <name type="scientific">Lolium multiflorum</name>
    <name type="common">Italian ryegrass</name>
    <name type="synonym">Lolium perenne subsp. multiflorum</name>
    <dbReference type="NCBI Taxonomy" id="4521"/>
    <lineage>
        <taxon>Eukaryota</taxon>
        <taxon>Viridiplantae</taxon>
        <taxon>Streptophyta</taxon>
        <taxon>Embryophyta</taxon>
        <taxon>Tracheophyta</taxon>
        <taxon>Spermatophyta</taxon>
        <taxon>Magnoliopsida</taxon>
        <taxon>Liliopsida</taxon>
        <taxon>Poales</taxon>
        <taxon>Poaceae</taxon>
        <taxon>BOP clade</taxon>
        <taxon>Pooideae</taxon>
        <taxon>Poodae</taxon>
        <taxon>Poeae</taxon>
        <taxon>Poeae Chloroplast Group 2 (Poeae type)</taxon>
        <taxon>Loliodinae</taxon>
        <taxon>Loliinae</taxon>
        <taxon>Lolium</taxon>
    </lineage>
</organism>
<feature type="region of interest" description="Disordered" evidence="1">
    <location>
        <begin position="1"/>
        <end position="40"/>
    </location>
</feature>
<evidence type="ECO:0008006" key="4">
    <source>
        <dbReference type="Google" id="ProtNLM"/>
    </source>
</evidence>
<evidence type="ECO:0000313" key="2">
    <source>
        <dbReference type="EMBL" id="KAK1650850.1"/>
    </source>
</evidence>
<evidence type="ECO:0000313" key="3">
    <source>
        <dbReference type="Proteomes" id="UP001231189"/>
    </source>
</evidence>
<feature type="region of interest" description="Disordered" evidence="1">
    <location>
        <begin position="111"/>
        <end position="132"/>
    </location>
</feature>
<accession>A0AAD8SH37</accession>
<keyword evidence="3" id="KW-1185">Reference proteome</keyword>
<dbReference type="AlphaFoldDB" id="A0AAD8SH37"/>